<keyword evidence="1" id="KW-0676">Redox-active center</keyword>
<dbReference type="AlphaFoldDB" id="A0A2T8HFT0"/>
<dbReference type="EMBL" id="QDKG01000006">
    <property type="protein sequence ID" value="PVH24301.1"/>
    <property type="molecule type" value="Genomic_DNA"/>
</dbReference>
<proteinExistence type="predicted"/>
<dbReference type="RefSeq" id="WP_116776699.1">
    <property type="nucleotide sequence ID" value="NZ_QDKG01000006.1"/>
</dbReference>
<evidence type="ECO:0000259" key="3">
    <source>
        <dbReference type="PROSITE" id="PS51352"/>
    </source>
</evidence>
<feature type="domain" description="Thioredoxin" evidence="3">
    <location>
        <begin position="74"/>
        <end position="217"/>
    </location>
</feature>
<reference evidence="4 5" key="1">
    <citation type="submission" date="2018-04" db="EMBL/GenBank/DDBJ databases">
        <title>Sphingobacterium cortibacter sp. nov.</title>
        <authorList>
            <person name="Li Y."/>
        </authorList>
    </citation>
    <scope>NUCLEOTIDE SEQUENCE [LARGE SCALE GENOMIC DNA]</scope>
    <source>
        <strain evidence="4 5">2c-3</strain>
    </source>
</reference>
<evidence type="ECO:0000256" key="2">
    <source>
        <dbReference type="SAM" id="Phobius"/>
    </source>
</evidence>
<protein>
    <recommendedName>
        <fullName evidence="3">Thioredoxin domain-containing protein</fullName>
    </recommendedName>
</protein>
<evidence type="ECO:0000256" key="1">
    <source>
        <dbReference type="ARBA" id="ARBA00023284"/>
    </source>
</evidence>
<evidence type="ECO:0000313" key="5">
    <source>
        <dbReference type="Proteomes" id="UP000245627"/>
    </source>
</evidence>
<dbReference type="InterPro" id="IPR013766">
    <property type="entry name" value="Thioredoxin_domain"/>
</dbReference>
<dbReference type="Gene3D" id="3.40.30.10">
    <property type="entry name" value="Glutaredoxin"/>
    <property type="match status" value="1"/>
</dbReference>
<evidence type="ECO:0000313" key="4">
    <source>
        <dbReference type="EMBL" id="PVH24301.1"/>
    </source>
</evidence>
<accession>A0A2T8HFT0</accession>
<dbReference type="InterPro" id="IPR017937">
    <property type="entry name" value="Thioredoxin_CS"/>
</dbReference>
<gene>
    <name evidence="4" type="ORF">DC487_14550</name>
</gene>
<comment type="caution">
    <text evidence="4">The sequence shown here is derived from an EMBL/GenBank/DDBJ whole genome shotgun (WGS) entry which is preliminary data.</text>
</comment>
<name>A0A2T8HFT0_9SPHI</name>
<keyword evidence="2" id="KW-0472">Membrane</keyword>
<feature type="transmembrane region" description="Helical" evidence="2">
    <location>
        <begin position="54"/>
        <end position="74"/>
    </location>
</feature>
<organism evidence="4 5">
    <name type="scientific">Sphingobacterium corticibacter</name>
    <dbReference type="NCBI Taxonomy" id="2171749"/>
    <lineage>
        <taxon>Bacteria</taxon>
        <taxon>Pseudomonadati</taxon>
        <taxon>Bacteroidota</taxon>
        <taxon>Sphingobacteriia</taxon>
        <taxon>Sphingobacteriales</taxon>
        <taxon>Sphingobacteriaceae</taxon>
        <taxon>Sphingobacterium</taxon>
    </lineage>
</organism>
<dbReference type="OrthoDB" id="662072at2"/>
<dbReference type="PROSITE" id="PS51352">
    <property type="entry name" value="THIOREDOXIN_2"/>
    <property type="match status" value="1"/>
</dbReference>
<dbReference type="InterPro" id="IPR036249">
    <property type="entry name" value="Thioredoxin-like_sf"/>
</dbReference>
<keyword evidence="2" id="KW-1133">Transmembrane helix</keyword>
<keyword evidence="5" id="KW-1185">Reference proteome</keyword>
<sequence length="217" mass="24900">MSLLRADVFVAALLPFFEEKLEAGSSGHNSLKECKTPELLVILMHTHQLKARMFYKYLFLPMLIFFLWSSTGVAQSIQQMPAFQQFARYDNGNQFTVDSLSTEGVNVLIFYDPGCGHCQELGYDIAKNWEIWSPNISFYFISMGEKEGVDRYTAQYAKGLDQKSNVTFLHDPTGEFITLFDPQNFPSTYIYSAKDRSLIQFYDGVNTTKDMQQHLSK</sequence>
<dbReference type="SUPFAM" id="SSF52833">
    <property type="entry name" value="Thioredoxin-like"/>
    <property type="match status" value="1"/>
</dbReference>
<dbReference type="Proteomes" id="UP000245627">
    <property type="component" value="Unassembled WGS sequence"/>
</dbReference>
<keyword evidence="2" id="KW-0812">Transmembrane</keyword>
<dbReference type="PROSITE" id="PS00194">
    <property type="entry name" value="THIOREDOXIN_1"/>
    <property type="match status" value="1"/>
</dbReference>